<keyword evidence="1" id="KW-0472">Membrane</keyword>
<feature type="transmembrane region" description="Helical" evidence="1">
    <location>
        <begin position="72"/>
        <end position="93"/>
    </location>
</feature>
<accession>A0A1I1HX95</accession>
<keyword evidence="1" id="KW-0812">Transmembrane</keyword>
<keyword evidence="3" id="KW-1185">Reference proteome</keyword>
<evidence type="ECO:0000313" key="3">
    <source>
        <dbReference type="Proteomes" id="UP000199514"/>
    </source>
</evidence>
<organism evidence="2 3">
    <name type="scientific">Flexibacter flexilis DSM 6793</name>
    <dbReference type="NCBI Taxonomy" id="927664"/>
    <lineage>
        <taxon>Bacteria</taxon>
        <taxon>Pseudomonadati</taxon>
        <taxon>Bacteroidota</taxon>
        <taxon>Cytophagia</taxon>
        <taxon>Cytophagales</taxon>
        <taxon>Flexibacteraceae</taxon>
        <taxon>Flexibacter</taxon>
    </lineage>
</organism>
<feature type="transmembrane region" description="Helical" evidence="1">
    <location>
        <begin position="130"/>
        <end position="149"/>
    </location>
</feature>
<reference evidence="2 3" key="1">
    <citation type="submission" date="2016-10" db="EMBL/GenBank/DDBJ databases">
        <authorList>
            <person name="de Groot N.N."/>
        </authorList>
    </citation>
    <scope>NUCLEOTIDE SEQUENCE [LARGE SCALE GENOMIC DNA]</scope>
    <source>
        <strain evidence="2 3">DSM 6793</strain>
    </source>
</reference>
<evidence type="ECO:0000313" key="2">
    <source>
        <dbReference type="EMBL" id="SFC28461.1"/>
    </source>
</evidence>
<evidence type="ECO:0000256" key="1">
    <source>
        <dbReference type="SAM" id="Phobius"/>
    </source>
</evidence>
<proteinExistence type="predicted"/>
<dbReference type="AlphaFoldDB" id="A0A1I1HX95"/>
<keyword evidence="1" id="KW-1133">Transmembrane helix</keyword>
<dbReference type="STRING" id="927664.SAMN05421780_104124"/>
<name>A0A1I1HX95_9BACT</name>
<dbReference type="Proteomes" id="UP000199514">
    <property type="component" value="Unassembled WGS sequence"/>
</dbReference>
<feature type="transmembrane region" description="Helical" evidence="1">
    <location>
        <begin position="105"/>
        <end position="124"/>
    </location>
</feature>
<sequence>MLKMLQCWAYTFAPIKKIYAMNTIEIIANGLVIITFLVHTFAGDSDLRKAKPHKNTANYAHQQQIWIMARGAFHLVSIDFLLASIAFTLVNFTNFFADKTSILKILSLYFGGYGIAFLISIIISDKIPNAYLKLPQWILLLGISILIYLGI</sequence>
<dbReference type="EMBL" id="FOLE01000004">
    <property type="protein sequence ID" value="SFC28461.1"/>
    <property type="molecule type" value="Genomic_DNA"/>
</dbReference>
<feature type="transmembrane region" description="Helical" evidence="1">
    <location>
        <begin position="20"/>
        <end position="42"/>
    </location>
</feature>
<protein>
    <submittedName>
        <fullName evidence="2">Uncharacterized protein</fullName>
    </submittedName>
</protein>
<gene>
    <name evidence="2" type="ORF">SAMN05421780_104124</name>
</gene>